<dbReference type="AlphaFoldDB" id="A0A0E9S7Q6"/>
<dbReference type="EMBL" id="GBXM01072009">
    <property type="protein sequence ID" value="JAH36568.1"/>
    <property type="molecule type" value="Transcribed_RNA"/>
</dbReference>
<reference evidence="1" key="2">
    <citation type="journal article" date="2015" name="Fish Shellfish Immunol.">
        <title>Early steps in the European eel (Anguilla anguilla)-Vibrio vulnificus interaction in the gills: Role of the RtxA13 toxin.</title>
        <authorList>
            <person name="Callol A."/>
            <person name="Pajuelo D."/>
            <person name="Ebbesson L."/>
            <person name="Teles M."/>
            <person name="MacKenzie S."/>
            <person name="Amaro C."/>
        </authorList>
    </citation>
    <scope>NUCLEOTIDE SEQUENCE</scope>
</reference>
<sequence>MVKSCLWLIPCWRQGKQTNSCDNLNLIKIPTANLRHTVCPT</sequence>
<protein>
    <submittedName>
        <fullName evidence="1">Uncharacterized protein</fullName>
    </submittedName>
</protein>
<organism evidence="1">
    <name type="scientific">Anguilla anguilla</name>
    <name type="common">European freshwater eel</name>
    <name type="synonym">Muraena anguilla</name>
    <dbReference type="NCBI Taxonomy" id="7936"/>
    <lineage>
        <taxon>Eukaryota</taxon>
        <taxon>Metazoa</taxon>
        <taxon>Chordata</taxon>
        <taxon>Craniata</taxon>
        <taxon>Vertebrata</taxon>
        <taxon>Euteleostomi</taxon>
        <taxon>Actinopterygii</taxon>
        <taxon>Neopterygii</taxon>
        <taxon>Teleostei</taxon>
        <taxon>Anguilliformes</taxon>
        <taxon>Anguillidae</taxon>
        <taxon>Anguilla</taxon>
    </lineage>
</organism>
<proteinExistence type="predicted"/>
<accession>A0A0E9S7Q6</accession>
<evidence type="ECO:0000313" key="1">
    <source>
        <dbReference type="EMBL" id="JAH36568.1"/>
    </source>
</evidence>
<name>A0A0E9S7Q6_ANGAN</name>
<reference evidence="1" key="1">
    <citation type="submission" date="2014-11" db="EMBL/GenBank/DDBJ databases">
        <authorList>
            <person name="Amaro Gonzalez C."/>
        </authorList>
    </citation>
    <scope>NUCLEOTIDE SEQUENCE</scope>
</reference>